<dbReference type="CDD" id="cd03426">
    <property type="entry name" value="NUDIX_CoAse_Nudt7"/>
    <property type="match status" value="1"/>
</dbReference>
<dbReference type="EMBL" id="CP029210">
    <property type="protein sequence ID" value="AWI54299.1"/>
    <property type="molecule type" value="Genomic_DNA"/>
</dbReference>
<dbReference type="NCBIfam" id="NF007980">
    <property type="entry name" value="PRK10707.1"/>
    <property type="match status" value="1"/>
</dbReference>
<dbReference type="Proteomes" id="UP000244892">
    <property type="component" value="Chromosome"/>
</dbReference>
<dbReference type="InterPro" id="IPR015797">
    <property type="entry name" value="NUDIX_hydrolase-like_dom_sf"/>
</dbReference>
<proteinExistence type="predicted"/>
<dbReference type="PANTHER" id="PTHR12992:SF11">
    <property type="entry name" value="MITOCHONDRIAL COENZYME A DIPHOSPHATASE NUDT8"/>
    <property type="match status" value="1"/>
</dbReference>
<dbReference type="PANTHER" id="PTHR12992">
    <property type="entry name" value="NUDIX HYDROLASE"/>
    <property type="match status" value="1"/>
</dbReference>
<keyword evidence="4" id="KW-0378">Hydrolase</keyword>
<keyword evidence="6" id="KW-0464">Manganese</keyword>
<dbReference type="OrthoDB" id="9802805at2"/>
<keyword evidence="9" id="KW-1185">Reference proteome</keyword>
<reference evidence="8 9" key="1">
    <citation type="submission" date="2018-05" db="EMBL/GenBank/DDBJ databases">
        <title>complete genome sequence of Aquabacterium olei NBRC 110486.</title>
        <authorList>
            <person name="Tang B."/>
            <person name="Chang J."/>
            <person name="Zhang L."/>
            <person name="Yang H."/>
        </authorList>
    </citation>
    <scope>NUCLEOTIDE SEQUENCE [LARGE SCALE GENOMIC DNA]</scope>
    <source>
        <strain evidence="8 9">NBRC 110486</strain>
    </source>
</reference>
<evidence type="ECO:0000256" key="3">
    <source>
        <dbReference type="ARBA" id="ARBA00022723"/>
    </source>
</evidence>
<accession>A0A2U8FTD8</accession>
<evidence type="ECO:0000313" key="9">
    <source>
        <dbReference type="Proteomes" id="UP000244892"/>
    </source>
</evidence>
<evidence type="ECO:0000259" key="7">
    <source>
        <dbReference type="PROSITE" id="PS51462"/>
    </source>
</evidence>
<evidence type="ECO:0000256" key="5">
    <source>
        <dbReference type="ARBA" id="ARBA00022842"/>
    </source>
</evidence>
<dbReference type="KEGG" id="aon:DEH84_13350"/>
<dbReference type="Gene3D" id="3.90.79.10">
    <property type="entry name" value="Nucleoside Triphosphate Pyrophosphohydrolase"/>
    <property type="match status" value="1"/>
</dbReference>
<gene>
    <name evidence="8" type="ORF">DEH84_13350</name>
</gene>
<dbReference type="PROSITE" id="PS51462">
    <property type="entry name" value="NUDIX"/>
    <property type="match status" value="1"/>
</dbReference>
<evidence type="ECO:0000256" key="6">
    <source>
        <dbReference type="ARBA" id="ARBA00023211"/>
    </source>
</evidence>
<evidence type="ECO:0000256" key="4">
    <source>
        <dbReference type="ARBA" id="ARBA00022801"/>
    </source>
</evidence>
<dbReference type="GO" id="GO:0046872">
    <property type="term" value="F:metal ion binding"/>
    <property type="evidence" value="ECO:0007669"/>
    <property type="project" value="UniProtKB-KW"/>
</dbReference>
<dbReference type="AlphaFoldDB" id="A0A2U8FTD8"/>
<protein>
    <submittedName>
        <fullName evidence="8">CoA pyrophosphatase</fullName>
    </submittedName>
</protein>
<evidence type="ECO:0000256" key="1">
    <source>
        <dbReference type="ARBA" id="ARBA00001936"/>
    </source>
</evidence>
<comment type="cofactor">
    <cofactor evidence="2">
        <name>Mg(2+)</name>
        <dbReference type="ChEBI" id="CHEBI:18420"/>
    </cofactor>
</comment>
<keyword evidence="3" id="KW-0479">Metal-binding</keyword>
<dbReference type="Pfam" id="PF00293">
    <property type="entry name" value="NUDIX"/>
    <property type="match status" value="1"/>
</dbReference>
<comment type="cofactor">
    <cofactor evidence="1">
        <name>Mn(2+)</name>
        <dbReference type="ChEBI" id="CHEBI:29035"/>
    </cofactor>
</comment>
<sequence length="242" mass="26958">MVHAMTVSIDPRVAELLGHDHHLPPVDPQRFSQQALVERFLSPPVWQPDISIERWASPPDPVHAAVLVPIVMRPEPAVLLTQRTATLRKHAGQISFPGGRSEPGDPDPVATALREAHEEVGLPPERVHVLGQMPRYTTGTGFIVTPVVGLIAPQPHETPMLALQPDPSEVAEAFEVPLSFLMDPRHHQRRAFGVPAIEMGRDNPRIEFFSMPWRPGAESDREYFIWGATAAMLRNLYRFLSA</sequence>
<evidence type="ECO:0000256" key="2">
    <source>
        <dbReference type="ARBA" id="ARBA00001946"/>
    </source>
</evidence>
<dbReference type="InterPro" id="IPR000086">
    <property type="entry name" value="NUDIX_hydrolase_dom"/>
</dbReference>
<dbReference type="GO" id="GO:0010945">
    <property type="term" value="F:coenzyme A diphosphatase activity"/>
    <property type="evidence" value="ECO:0007669"/>
    <property type="project" value="InterPro"/>
</dbReference>
<feature type="domain" description="Nudix hydrolase" evidence="7">
    <location>
        <begin position="61"/>
        <end position="198"/>
    </location>
</feature>
<evidence type="ECO:0000313" key="8">
    <source>
        <dbReference type="EMBL" id="AWI54299.1"/>
    </source>
</evidence>
<name>A0A2U8FTD8_9BURK</name>
<dbReference type="SUPFAM" id="SSF55811">
    <property type="entry name" value="Nudix"/>
    <property type="match status" value="1"/>
</dbReference>
<organism evidence="8 9">
    <name type="scientific">Aquabacterium olei</name>
    <dbReference type="NCBI Taxonomy" id="1296669"/>
    <lineage>
        <taxon>Bacteria</taxon>
        <taxon>Pseudomonadati</taxon>
        <taxon>Pseudomonadota</taxon>
        <taxon>Betaproteobacteria</taxon>
        <taxon>Burkholderiales</taxon>
        <taxon>Aquabacterium</taxon>
    </lineage>
</organism>
<keyword evidence="5" id="KW-0460">Magnesium</keyword>
<dbReference type="InterPro" id="IPR045121">
    <property type="entry name" value="CoAse"/>
</dbReference>